<evidence type="ECO:0000256" key="1">
    <source>
        <dbReference type="ARBA" id="ARBA00004167"/>
    </source>
</evidence>
<feature type="coiled-coil region" evidence="6">
    <location>
        <begin position="159"/>
        <end position="186"/>
    </location>
</feature>
<keyword evidence="4 7" id="KW-1133">Transmembrane helix</keyword>
<evidence type="ECO:0000256" key="4">
    <source>
        <dbReference type="ARBA" id="ARBA00022989"/>
    </source>
</evidence>
<sequence>MINDKFDIDPLNPLDSDDFLPPMGRWMRLSGIFLMGTFGAAIALSGFIKYNTVVKASGMVRPQTELQTVQAQSEGRLTAIKVKENQQVQAESEIAQIDDTPHKRKRSQVQQYIDRLRTQQQQLKNQIYGSTSGNRQNPPRGLDINELNFPNLAPQIRQYKQLQNNIDSAHKEVEQLDEAIENSTIRTPVAGTIFGLDVENVGQPVRNGARIAQIIPKNVPMVIKANVPVDALGQVEVGQSVQLRVSAYPYPDYGTLKGKVSEIAPDAVTAQNQNNNNNDEGSFPAAAAYYEVTIVPEKSYLTRSNKQYNIQPGMGVTADIISREETVLTFLLRKARLMTDL</sequence>
<organism evidence="10 11">
    <name type="scientific">Microseira wollei NIES-4236</name>
    <dbReference type="NCBI Taxonomy" id="2530354"/>
    <lineage>
        <taxon>Bacteria</taxon>
        <taxon>Bacillati</taxon>
        <taxon>Cyanobacteriota</taxon>
        <taxon>Cyanophyceae</taxon>
        <taxon>Oscillatoriophycideae</taxon>
        <taxon>Aerosakkonematales</taxon>
        <taxon>Aerosakkonemataceae</taxon>
        <taxon>Microseira</taxon>
    </lineage>
</organism>
<dbReference type="PANTHER" id="PTHR30386">
    <property type="entry name" value="MEMBRANE FUSION SUBUNIT OF EMRAB-TOLC MULTIDRUG EFFLUX PUMP"/>
    <property type="match status" value="1"/>
</dbReference>
<evidence type="ECO:0000313" key="10">
    <source>
        <dbReference type="EMBL" id="GET40359.1"/>
    </source>
</evidence>
<comment type="similarity">
    <text evidence="2">Belongs to the membrane fusion protein (MFP) (TC 8.A.1) family.</text>
</comment>
<keyword evidence="11" id="KW-1185">Reference proteome</keyword>
<evidence type="ECO:0000256" key="7">
    <source>
        <dbReference type="SAM" id="Phobius"/>
    </source>
</evidence>
<feature type="domain" description="Multidrug resistance protein MdtA-like barrel-sandwich hybrid" evidence="8">
    <location>
        <begin position="68"/>
        <end position="211"/>
    </location>
</feature>
<gene>
    <name evidence="10" type="ORF">MiSe_51680</name>
</gene>
<dbReference type="InterPro" id="IPR050739">
    <property type="entry name" value="MFP"/>
</dbReference>
<evidence type="ECO:0000259" key="9">
    <source>
        <dbReference type="Pfam" id="PF26002"/>
    </source>
</evidence>
<dbReference type="Pfam" id="PF26002">
    <property type="entry name" value="Beta-barrel_AprE"/>
    <property type="match status" value="1"/>
</dbReference>
<comment type="subcellular location">
    <subcellularLocation>
        <location evidence="1">Membrane</location>
        <topology evidence="1">Single-pass membrane protein</topology>
    </subcellularLocation>
</comment>
<dbReference type="InterPro" id="IPR058982">
    <property type="entry name" value="Beta-barrel_AprE"/>
</dbReference>
<dbReference type="PANTHER" id="PTHR30386:SF26">
    <property type="entry name" value="TRANSPORT PROTEIN COMB"/>
    <property type="match status" value="1"/>
</dbReference>
<evidence type="ECO:0000259" key="8">
    <source>
        <dbReference type="Pfam" id="PF25917"/>
    </source>
</evidence>
<protein>
    <submittedName>
        <fullName evidence="10">Secretion protein HlyD</fullName>
    </submittedName>
</protein>
<feature type="domain" description="AprE-like beta-barrel" evidence="9">
    <location>
        <begin position="221"/>
        <end position="321"/>
    </location>
</feature>
<proteinExistence type="inferred from homology"/>
<reference evidence="10" key="1">
    <citation type="submission" date="2019-10" db="EMBL/GenBank/DDBJ databases">
        <title>Draft genome sequece of Microseira wollei NIES-4236.</title>
        <authorList>
            <person name="Yamaguchi H."/>
            <person name="Suzuki S."/>
            <person name="Kawachi M."/>
        </authorList>
    </citation>
    <scope>NUCLEOTIDE SEQUENCE</scope>
    <source>
        <strain evidence="10">NIES-4236</strain>
    </source>
</reference>
<dbReference type="AlphaFoldDB" id="A0AAV3WJL4"/>
<accession>A0AAV3WJL4</accession>
<keyword evidence="3 7" id="KW-0812">Transmembrane</keyword>
<dbReference type="Gene3D" id="2.40.30.170">
    <property type="match status" value="1"/>
</dbReference>
<dbReference type="Gene3D" id="2.40.50.100">
    <property type="match status" value="1"/>
</dbReference>
<evidence type="ECO:0000256" key="2">
    <source>
        <dbReference type="ARBA" id="ARBA00009477"/>
    </source>
</evidence>
<dbReference type="Pfam" id="PF25917">
    <property type="entry name" value="BSH_RND"/>
    <property type="match status" value="1"/>
</dbReference>
<feature type="transmembrane region" description="Helical" evidence="7">
    <location>
        <begin position="26"/>
        <end position="48"/>
    </location>
</feature>
<dbReference type="Proteomes" id="UP001050975">
    <property type="component" value="Unassembled WGS sequence"/>
</dbReference>
<dbReference type="InterPro" id="IPR058625">
    <property type="entry name" value="MdtA-like_BSH"/>
</dbReference>
<dbReference type="EMBL" id="BLAY01000089">
    <property type="protein sequence ID" value="GET40359.1"/>
    <property type="molecule type" value="Genomic_DNA"/>
</dbReference>
<name>A0AAV3WJL4_9CYAN</name>
<keyword evidence="6" id="KW-0175">Coiled coil</keyword>
<evidence type="ECO:0000256" key="6">
    <source>
        <dbReference type="SAM" id="Coils"/>
    </source>
</evidence>
<evidence type="ECO:0000256" key="3">
    <source>
        <dbReference type="ARBA" id="ARBA00022692"/>
    </source>
</evidence>
<evidence type="ECO:0000313" key="11">
    <source>
        <dbReference type="Proteomes" id="UP001050975"/>
    </source>
</evidence>
<keyword evidence="5 7" id="KW-0472">Membrane</keyword>
<comment type="caution">
    <text evidence="10">The sequence shown here is derived from an EMBL/GenBank/DDBJ whole genome shotgun (WGS) entry which is preliminary data.</text>
</comment>
<evidence type="ECO:0000256" key="5">
    <source>
        <dbReference type="ARBA" id="ARBA00023136"/>
    </source>
</evidence>
<dbReference type="RefSeq" id="WP_226586201.1">
    <property type="nucleotide sequence ID" value="NZ_BLAY01000089.1"/>
</dbReference>
<dbReference type="GO" id="GO:0016020">
    <property type="term" value="C:membrane"/>
    <property type="evidence" value="ECO:0007669"/>
    <property type="project" value="UniProtKB-SubCell"/>
</dbReference>